<evidence type="ECO:0000256" key="1">
    <source>
        <dbReference type="SAM" id="Phobius"/>
    </source>
</evidence>
<reference evidence="3 4" key="1">
    <citation type="submission" date="2024-05" db="EMBL/GenBank/DDBJ databases">
        <title>Long read based assembly of the Candida bracarensis genome reveals expanded adhesin content.</title>
        <authorList>
            <person name="Marcet-Houben M."/>
            <person name="Ksiezopolska E."/>
            <person name="Gabaldon T."/>
        </authorList>
    </citation>
    <scope>NUCLEOTIDE SEQUENCE [LARGE SCALE GENOMIC DNA]</scope>
    <source>
        <strain evidence="3 4">CBM6</strain>
    </source>
</reference>
<dbReference type="EMBL" id="JBEVYD010000006">
    <property type="protein sequence ID" value="KAL3231702.1"/>
    <property type="molecule type" value="Genomic_DNA"/>
</dbReference>
<feature type="transmembrane region" description="Helical" evidence="1">
    <location>
        <begin position="52"/>
        <end position="71"/>
    </location>
</feature>
<evidence type="ECO:0000313" key="4">
    <source>
        <dbReference type="Proteomes" id="UP001623330"/>
    </source>
</evidence>
<evidence type="ECO:0000313" key="3">
    <source>
        <dbReference type="EMBL" id="KAL3231702.1"/>
    </source>
</evidence>
<keyword evidence="1" id="KW-0812">Transmembrane</keyword>
<protein>
    <submittedName>
        <fullName evidence="3">N-terminal acetyltransferase 2</fullName>
    </submittedName>
</protein>
<dbReference type="InterPro" id="IPR009688">
    <property type="entry name" value="FAM210A/B-like_dom"/>
</dbReference>
<name>A0ABR4NTA7_9SACH</name>
<accession>A0ABR4NTA7</accession>
<gene>
    <name evidence="3" type="ORF">RNJ44_00237</name>
</gene>
<sequence length="185" mass="20730">MFRAITAIFPRPLSMATRRVSVMGTRRTAATAVSKGNTKGIKALMKKYGPSALIVYIGLMAIDLPLCYLAVHSVGNENMSLYLNKCKRVFGYGVSDAEVRDEVRRKAQQADSLERSATDWWSQFKNSYLLRELILAYGLHKALIVVRIPLTAAITPYAARIFTKYGLVKGNFLKTMADDAKIRYK</sequence>
<dbReference type="Proteomes" id="UP001623330">
    <property type="component" value="Unassembled WGS sequence"/>
</dbReference>
<keyword evidence="4" id="KW-1185">Reference proteome</keyword>
<dbReference type="PANTHER" id="PTHR21377">
    <property type="entry name" value="PROTEIN FAM210B, MITOCHONDRIAL"/>
    <property type="match status" value="1"/>
</dbReference>
<keyword evidence="1" id="KW-1133">Transmembrane helix</keyword>
<comment type="caution">
    <text evidence="3">The sequence shown here is derived from an EMBL/GenBank/DDBJ whole genome shotgun (WGS) entry which is preliminary data.</text>
</comment>
<dbReference type="PANTHER" id="PTHR21377:SF0">
    <property type="entry name" value="PROTEIN FAM210B, MITOCHONDRIAL"/>
    <property type="match status" value="1"/>
</dbReference>
<dbReference type="Pfam" id="PF06916">
    <property type="entry name" value="FAM210A-B_dom"/>
    <property type="match status" value="1"/>
</dbReference>
<organism evidence="3 4">
    <name type="scientific">Nakaseomyces bracarensis</name>
    <dbReference type="NCBI Taxonomy" id="273131"/>
    <lineage>
        <taxon>Eukaryota</taxon>
        <taxon>Fungi</taxon>
        <taxon>Dikarya</taxon>
        <taxon>Ascomycota</taxon>
        <taxon>Saccharomycotina</taxon>
        <taxon>Saccharomycetes</taxon>
        <taxon>Saccharomycetales</taxon>
        <taxon>Saccharomycetaceae</taxon>
        <taxon>Nakaseomyces</taxon>
    </lineage>
</organism>
<proteinExistence type="predicted"/>
<keyword evidence="1" id="KW-0472">Membrane</keyword>
<dbReference type="InterPro" id="IPR045866">
    <property type="entry name" value="FAM210A/B-like"/>
</dbReference>
<feature type="domain" description="DUF1279" evidence="2">
    <location>
        <begin position="40"/>
        <end position="157"/>
    </location>
</feature>
<evidence type="ECO:0000259" key="2">
    <source>
        <dbReference type="Pfam" id="PF06916"/>
    </source>
</evidence>